<feature type="region of interest" description="Disordered" evidence="1">
    <location>
        <begin position="216"/>
        <end position="235"/>
    </location>
</feature>
<reference evidence="3" key="1">
    <citation type="journal article" date="2019" name="Int. J. Syst. Evol. Microbiol.">
        <title>The Global Catalogue of Microorganisms (GCM) 10K type strain sequencing project: providing services to taxonomists for standard genome sequencing and annotation.</title>
        <authorList>
            <consortium name="The Broad Institute Genomics Platform"/>
            <consortium name="The Broad Institute Genome Sequencing Center for Infectious Disease"/>
            <person name="Wu L."/>
            <person name="Ma J."/>
        </authorList>
    </citation>
    <scope>NUCLEOTIDE SEQUENCE [LARGE SCALE GENOMIC DNA]</scope>
    <source>
        <strain evidence="3">CGMCC 1.12778</strain>
    </source>
</reference>
<proteinExistence type="predicted"/>
<sequence>MVTQVVPAAAGPVISHSVAEVENHVATGIANAVVAPLSDTVTALQPALEPVTDPTTLKLPTDPAVLEPLTDLVAGNAPSPFTPPEALTGADPGIQHSTPDPAGEVPGGNLSSPPGASMPVGMATPSSTADTVTAAFMGITGTDHRTPQFLSWHGDDLKPMLGKPWSPRTTVDPSLDEPALPGSAGSNARSASSSGPAAWLSSHVFDIPVAGLSQALGYSGHAPTPVSLDPGSFPD</sequence>
<comment type="caution">
    <text evidence="2">The sequence shown here is derived from an EMBL/GenBank/DDBJ whole genome shotgun (WGS) entry which is preliminary data.</text>
</comment>
<evidence type="ECO:0000256" key="1">
    <source>
        <dbReference type="SAM" id="MobiDB-lite"/>
    </source>
</evidence>
<protein>
    <recommendedName>
        <fullName evidence="4">PPE family C-terminal domain-containing protein</fullName>
    </recommendedName>
</protein>
<evidence type="ECO:0000313" key="3">
    <source>
        <dbReference type="Proteomes" id="UP000643279"/>
    </source>
</evidence>
<name>A0ABQ2B0M3_9MICC</name>
<dbReference type="EMBL" id="BMFW01000038">
    <property type="protein sequence ID" value="GGI01872.1"/>
    <property type="molecule type" value="Genomic_DNA"/>
</dbReference>
<evidence type="ECO:0008006" key="4">
    <source>
        <dbReference type="Google" id="ProtNLM"/>
    </source>
</evidence>
<keyword evidence="3" id="KW-1185">Reference proteome</keyword>
<dbReference type="Proteomes" id="UP000643279">
    <property type="component" value="Unassembled WGS sequence"/>
</dbReference>
<evidence type="ECO:0000313" key="2">
    <source>
        <dbReference type="EMBL" id="GGI01872.1"/>
    </source>
</evidence>
<accession>A0ABQ2B0M3</accession>
<feature type="compositionally biased region" description="Low complexity" evidence="1">
    <location>
        <begin position="182"/>
        <end position="196"/>
    </location>
</feature>
<feature type="region of interest" description="Disordered" evidence="1">
    <location>
        <begin position="161"/>
        <end position="196"/>
    </location>
</feature>
<gene>
    <name evidence="2" type="ORF">GCM10007170_42310</name>
</gene>
<organism evidence="2 3">
    <name type="scientific">Arthrobacter liuii</name>
    <dbReference type="NCBI Taxonomy" id="1476996"/>
    <lineage>
        <taxon>Bacteria</taxon>
        <taxon>Bacillati</taxon>
        <taxon>Actinomycetota</taxon>
        <taxon>Actinomycetes</taxon>
        <taxon>Micrococcales</taxon>
        <taxon>Micrococcaceae</taxon>
        <taxon>Arthrobacter</taxon>
    </lineage>
</organism>
<feature type="region of interest" description="Disordered" evidence="1">
    <location>
        <begin position="75"/>
        <end position="126"/>
    </location>
</feature>